<evidence type="ECO:0000313" key="2">
    <source>
        <dbReference type="Proteomes" id="UP000041254"/>
    </source>
</evidence>
<gene>
    <name evidence="1" type="ORF">Vbra_12807</name>
</gene>
<dbReference type="EMBL" id="CDMY01000295">
    <property type="protein sequence ID" value="CEM00538.1"/>
    <property type="molecule type" value="Genomic_DNA"/>
</dbReference>
<name>A0A0G4EQN5_VITBC</name>
<accession>A0A0G4EQN5</accession>
<evidence type="ECO:0000313" key="1">
    <source>
        <dbReference type="EMBL" id="CEM00538.1"/>
    </source>
</evidence>
<organism evidence="1 2">
    <name type="scientific">Vitrella brassicaformis (strain CCMP3155)</name>
    <dbReference type="NCBI Taxonomy" id="1169540"/>
    <lineage>
        <taxon>Eukaryota</taxon>
        <taxon>Sar</taxon>
        <taxon>Alveolata</taxon>
        <taxon>Colpodellida</taxon>
        <taxon>Vitrellaceae</taxon>
        <taxon>Vitrella</taxon>
    </lineage>
</organism>
<protein>
    <recommendedName>
        <fullName evidence="3">TLDc domain-containing protein</fullName>
    </recommendedName>
</protein>
<dbReference type="VEuPathDB" id="CryptoDB:Vbra_12807"/>
<dbReference type="PhylomeDB" id="A0A0G4EQN5"/>
<proteinExistence type="predicted"/>
<keyword evidence="2" id="KW-1185">Reference proteome</keyword>
<reference evidence="1 2" key="1">
    <citation type="submission" date="2014-11" db="EMBL/GenBank/DDBJ databases">
        <authorList>
            <person name="Zhu J."/>
            <person name="Qi W."/>
            <person name="Song R."/>
        </authorList>
    </citation>
    <scope>NUCLEOTIDE SEQUENCE [LARGE SCALE GENOMIC DNA]</scope>
</reference>
<evidence type="ECO:0008006" key="3">
    <source>
        <dbReference type="Google" id="ProtNLM"/>
    </source>
</evidence>
<dbReference type="InParanoid" id="A0A0G4EQN5"/>
<sequence>MSTSPGELLYACEMYGLMERVYLSMIGKPHSHIKCLFKASHDGDEFEAMMDGVAGAQGGLLFVIEDDKHHNRFACHLEGPLIPPTDPTSVLTTGCPVAFYSISGAFKEEGITKITVPHHNQRVVVAGAQEAVRAVGDRRLGKVSIGGGRLWVGVERRGTAGDLRRCCQWLTRGDLPADKTYVGSFDGPHWRDVTLAASPWFTCADLEVYKLEQAVPYSWLWLSAAASLMEGR</sequence>
<dbReference type="Proteomes" id="UP000041254">
    <property type="component" value="Unassembled WGS sequence"/>
</dbReference>
<dbReference type="AlphaFoldDB" id="A0A0G4EQN5"/>